<sequence length="84" mass="9669">MVSQRKYILDLHKETGTGCRLADTPIDSNKKLCDREESAEAEYRAMTNGVCEMLWLKRVLEELHIPIHMQMKLYCDNKAAISIA</sequence>
<protein>
    <recommendedName>
        <fullName evidence="3">Copia protein</fullName>
    </recommendedName>
</protein>
<dbReference type="AlphaFoldDB" id="A0A371GV62"/>
<keyword evidence="2" id="KW-1185">Reference proteome</keyword>
<dbReference type="EMBL" id="QJKJ01004375">
    <property type="protein sequence ID" value="RDX94435.1"/>
    <property type="molecule type" value="Genomic_DNA"/>
</dbReference>
<accession>A0A371GV62</accession>
<evidence type="ECO:0000313" key="1">
    <source>
        <dbReference type="EMBL" id="RDX94435.1"/>
    </source>
</evidence>
<proteinExistence type="predicted"/>
<evidence type="ECO:0000313" key="2">
    <source>
        <dbReference type="Proteomes" id="UP000257109"/>
    </source>
</evidence>
<evidence type="ECO:0008006" key="3">
    <source>
        <dbReference type="Google" id="ProtNLM"/>
    </source>
</evidence>
<reference evidence="1" key="1">
    <citation type="submission" date="2018-05" db="EMBL/GenBank/DDBJ databases">
        <title>Draft genome of Mucuna pruriens seed.</title>
        <authorList>
            <person name="Nnadi N.E."/>
            <person name="Vos R."/>
            <person name="Hasami M.H."/>
            <person name="Devisetty U.K."/>
            <person name="Aguiy J.C."/>
        </authorList>
    </citation>
    <scope>NUCLEOTIDE SEQUENCE [LARGE SCALE GENOMIC DNA]</scope>
    <source>
        <strain evidence="1">JCA_2017</strain>
    </source>
</reference>
<feature type="non-terminal residue" evidence="1">
    <location>
        <position position="1"/>
    </location>
</feature>
<dbReference type="Proteomes" id="UP000257109">
    <property type="component" value="Unassembled WGS sequence"/>
</dbReference>
<gene>
    <name evidence="1" type="ORF">CR513_23190</name>
</gene>
<organism evidence="1 2">
    <name type="scientific">Mucuna pruriens</name>
    <name type="common">Velvet bean</name>
    <name type="synonym">Dolichos pruriens</name>
    <dbReference type="NCBI Taxonomy" id="157652"/>
    <lineage>
        <taxon>Eukaryota</taxon>
        <taxon>Viridiplantae</taxon>
        <taxon>Streptophyta</taxon>
        <taxon>Embryophyta</taxon>
        <taxon>Tracheophyta</taxon>
        <taxon>Spermatophyta</taxon>
        <taxon>Magnoliopsida</taxon>
        <taxon>eudicotyledons</taxon>
        <taxon>Gunneridae</taxon>
        <taxon>Pentapetalae</taxon>
        <taxon>rosids</taxon>
        <taxon>fabids</taxon>
        <taxon>Fabales</taxon>
        <taxon>Fabaceae</taxon>
        <taxon>Papilionoideae</taxon>
        <taxon>50 kb inversion clade</taxon>
        <taxon>NPAAA clade</taxon>
        <taxon>indigoferoid/millettioid clade</taxon>
        <taxon>Phaseoleae</taxon>
        <taxon>Mucuna</taxon>
    </lineage>
</organism>
<dbReference type="OrthoDB" id="414945at2759"/>
<name>A0A371GV62_MUCPR</name>
<comment type="caution">
    <text evidence="1">The sequence shown here is derived from an EMBL/GenBank/DDBJ whole genome shotgun (WGS) entry which is preliminary data.</text>
</comment>
<dbReference type="CDD" id="cd09272">
    <property type="entry name" value="RNase_HI_RT_Ty1"/>
    <property type="match status" value="1"/>
</dbReference>